<name>A0A645B7F1_9ZZZZ</name>
<feature type="compositionally biased region" description="Polar residues" evidence="1">
    <location>
        <begin position="162"/>
        <end position="179"/>
    </location>
</feature>
<comment type="caution">
    <text evidence="2">The sequence shown here is derived from an EMBL/GenBank/DDBJ whole genome shotgun (WGS) entry which is preliminary data.</text>
</comment>
<proteinExistence type="predicted"/>
<evidence type="ECO:0000313" key="2">
    <source>
        <dbReference type="EMBL" id="MPM60978.1"/>
    </source>
</evidence>
<reference evidence="2" key="1">
    <citation type="submission" date="2019-08" db="EMBL/GenBank/DDBJ databases">
        <authorList>
            <person name="Kucharzyk K."/>
            <person name="Murdoch R.W."/>
            <person name="Higgins S."/>
            <person name="Loffler F."/>
        </authorList>
    </citation>
    <scope>NUCLEOTIDE SEQUENCE</scope>
</reference>
<feature type="region of interest" description="Disordered" evidence="1">
    <location>
        <begin position="212"/>
        <end position="231"/>
    </location>
</feature>
<protein>
    <submittedName>
        <fullName evidence="2">Uncharacterized protein</fullName>
    </submittedName>
</protein>
<feature type="compositionally biased region" description="Gly residues" evidence="1">
    <location>
        <begin position="138"/>
        <end position="147"/>
    </location>
</feature>
<organism evidence="2">
    <name type="scientific">bioreactor metagenome</name>
    <dbReference type="NCBI Taxonomy" id="1076179"/>
    <lineage>
        <taxon>unclassified sequences</taxon>
        <taxon>metagenomes</taxon>
        <taxon>ecological metagenomes</taxon>
    </lineage>
</organism>
<evidence type="ECO:0000256" key="1">
    <source>
        <dbReference type="SAM" id="MobiDB-lite"/>
    </source>
</evidence>
<dbReference type="AlphaFoldDB" id="A0A645B7F1"/>
<sequence length="231" mass="24979">MVDRHELQVEIADLQPGVVADDLQHRLAGQPVLLELGLDQRQGELAAVERQVRTLTQQVGHGADVVLVAVGEHQRHHVVEAVLDELEGRQQQVDTGMVVLGEQHAAVDQQQLPVDLETRHVPPDVSQPAQRDDTQGAGSEGGRGLQAGRGHLDSLAHRRSPLRSSTGVAAVSPDSSVGGTVQRRWTPGWDAARPVAHPFGRWTRRVAGGAVRRTWTDDRTPAGAHPMTRPA</sequence>
<gene>
    <name evidence="2" type="ORF">SDC9_107832</name>
</gene>
<feature type="region of interest" description="Disordered" evidence="1">
    <location>
        <begin position="120"/>
        <end position="193"/>
    </location>
</feature>
<accession>A0A645B7F1</accession>
<dbReference type="EMBL" id="VSSQ01018085">
    <property type="protein sequence ID" value="MPM60978.1"/>
    <property type="molecule type" value="Genomic_DNA"/>
</dbReference>